<name>A0A397GM63_9GLOM</name>
<dbReference type="AlphaFoldDB" id="A0A397GM63"/>
<dbReference type="OrthoDB" id="10619231at2759"/>
<sequence length="249" mass="29519">MYMILYLQEGDIANEICNKYMKCRKRNCKHHVIPSSSILHKRITFTCLQYIAIRQLDTIYHHRLLIEEKSKLVLGISYEVWLDKKFDPCNSELMLKRIFVLLQLRCSSAARPGYFDFCLPEVIWLAIMLQAEINKYNKIDYNNEITYLFFQVKKLLEEIIDRNIQFELVDGSEQKFAPIFVDDRDDDDDDSDDDCDDAGADDCDDDRDDDYDDEPIEAQDTALPWFCEIHNSKKHHLKSKTWMLLHVRT</sequence>
<feature type="compositionally biased region" description="Acidic residues" evidence="1">
    <location>
        <begin position="183"/>
        <end position="214"/>
    </location>
</feature>
<dbReference type="STRING" id="1348612.A0A397GM63"/>
<evidence type="ECO:0000313" key="2">
    <source>
        <dbReference type="EMBL" id="RHZ51587.1"/>
    </source>
</evidence>
<feature type="region of interest" description="Disordered" evidence="1">
    <location>
        <begin position="181"/>
        <end position="214"/>
    </location>
</feature>
<proteinExistence type="predicted"/>
<reference evidence="2 3" key="1">
    <citation type="submission" date="2018-08" db="EMBL/GenBank/DDBJ databases">
        <title>Genome and evolution of the arbuscular mycorrhizal fungus Diversispora epigaea (formerly Glomus versiforme) and its bacterial endosymbionts.</title>
        <authorList>
            <person name="Sun X."/>
            <person name="Fei Z."/>
            <person name="Harrison M."/>
        </authorList>
    </citation>
    <scope>NUCLEOTIDE SEQUENCE [LARGE SCALE GENOMIC DNA]</scope>
    <source>
        <strain evidence="2 3">IT104</strain>
    </source>
</reference>
<dbReference type="Proteomes" id="UP000266861">
    <property type="component" value="Unassembled WGS sequence"/>
</dbReference>
<accession>A0A397GM63</accession>
<gene>
    <name evidence="2" type="ORF">Glove_476g92</name>
</gene>
<evidence type="ECO:0000313" key="3">
    <source>
        <dbReference type="Proteomes" id="UP000266861"/>
    </source>
</evidence>
<protein>
    <submittedName>
        <fullName evidence="2">Uncharacterized protein</fullName>
    </submittedName>
</protein>
<dbReference type="EMBL" id="PQFF01000415">
    <property type="protein sequence ID" value="RHZ51587.1"/>
    <property type="molecule type" value="Genomic_DNA"/>
</dbReference>
<organism evidence="2 3">
    <name type="scientific">Diversispora epigaea</name>
    <dbReference type="NCBI Taxonomy" id="1348612"/>
    <lineage>
        <taxon>Eukaryota</taxon>
        <taxon>Fungi</taxon>
        <taxon>Fungi incertae sedis</taxon>
        <taxon>Mucoromycota</taxon>
        <taxon>Glomeromycotina</taxon>
        <taxon>Glomeromycetes</taxon>
        <taxon>Diversisporales</taxon>
        <taxon>Diversisporaceae</taxon>
        <taxon>Diversispora</taxon>
    </lineage>
</organism>
<evidence type="ECO:0000256" key="1">
    <source>
        <dbReference type="SAM" id="MobiDB-lite"/>
    </source>
</evidence>
<keyword evidence="3" id="KW-1185">Reference proteome</keyword>
<comment type="caution">
    <text evidence="2">The sequence shown here is derived from an EMBL/GenBank/DDBJ whole genome shotgun (WGS) entry which is preliminary data.</text>
</comment>